<gene>
    <name evidence="2" type="ORF">HPB51_005751</name>
</gene>
<evidence type="ECO:0000313" key="2">
    <source>
        <dbReference type="EMBL" id="KAH8025280.1"/>
    </source>
</evidence>
<sequence>MLATFMGYFYTMKSELDAMVVVIGIQKRRSLLGGDESPHDTAPPQFPSSASTDKVRDARNLTQKPNGAADQGLLKFTSSVASADHQDCSVMPSCNRRHLSSLPSVIHSKHVPEEASMVPAQSTVERSRSTGHSGLSGAFQCDLARAVDAIPPPGQRRIEGSRQSSLESGLTTTSTKVSASRLPKSTVQSQQDVIAGMSSPGLYQHCH</sequence>
<protein>
    <submittedName>
        <fullName evidence="2">Uncharacterized protein</fullName>
    </submittedName>
</protein>
<organism evidence="2 3">
    <name type="scientific">Rhipicephalus microplus</name>
    <name type="common">Cattle tick</name>
    <name type="synonym">Boophilus microplus</name>
    <dbReference type="NCBI Taxonomy" id="6941"/>
    <lineage>
        <taxon>Eukaryota</taxon>
        <taxon>Metazoa</taxon>
        <taxon>Ecdysozoa</taxon>
        <taxon>Arthropoda</taxon>
        <taxon>Chelicerata</taxon>
        <taxon>Arachnida</taxon>
        <taxon>Acari</taxon>
        <taxon>Parasitiformes</taxon>
        <taxon>Ixodida</taxon>
        <taxon>Ixodoidea</taxon>
        <taxon>Ixodidae</taxon>
        <taxon>Rhipicephalinae</taxon>
        <taxon>Rhipicephalus</taxon>
        <taxon>Boophilus</taxon>
    </lineage>
</organism>
<feature type="compositionally biased region" description="Polar residues" evidence="1">
    <location>
        <begin position="183"/>
        <end position="192"/>
    </location>
</feature>
<comment type="caution">
    <text evidence="2">The sequence shown here is derived from an EMBL/GenBank/DDBJ whole genome shotgun (WGS) entry which is preliminary data.</text>
</comment>
<feature type="region of interest" description="Disordered" evidence="1">
    <location>
        <begin position="33"/>
        <end position="57"/>
    </location>
</feature>
<evidence type="ECO:0000313" key="3">
    <source>
        <dbReference type="Proteomes" id="UP000821866"/>
    </source>
</evidence>
<reference evidence="2" key="2">
    <citation type="submission" date="2021-09" db="EMBL/GenBank/DDBJ databases">
        <authorList>
            <person name="Jia N."/>
            <person name="Wang J."/>
            <person name="Shi W."/>
            <person name="Du L."/>
            <person name="Sun Y."/>
            <person name="Zhan W."/>
            <person name="Jiang J."/>
            <person name="Wang Q."/>
            <person name="Zhang B."/>
            <person name="Ji P."/>
            <person name="Sakyi L.B."/>
            <person name="Cui X."/>
            <person name="Yuan T."/>
            <person name="Jiang B."/>
            <person name="Yang W."/>
            <person name="Lam T.T.-Y."/>
            <person name="Chang Q."/>
            <person name="Ding S."/>
            <person name="Wang X."/>
            <person name="Zhu J."/>
            <person name="Ruan X."/>
            <person name="Zhao L."/>
            <person name="Wei J."/>
            <person name="Que T."/>
            <person name="Du C."/>
            <person name="Cheng J."/>
            <person name="Dai P."/>
            <person name="Han X."/>
            <person name="Huang E."/>
            <person name="Gao Y."/>
            <person name="Liu J."/>
            <person name="Shao H."/>
            <person name="Ye R."/>
            <person name="Li L."/>
            <person name="Wei W."/>
            <person name="Wang X."/>
            <person name="Wang C."/>
            <person name="Huo Q."/>
            <person name="Li W."/>
            <person name="Guo W."/>
            <person name="Chen H."/>
            <person name="Chen S."/>
            <person name="Zhou L."/>
            <person name="Zhou L."/>
            <person name="Ni X."/>
            <person name="Tian J."/>
            <person name="Zhou Y."/>
            <person name="Sheng Y."/>
            <person name="Liu T."/>
            <person name="Pan Y."/>
            <person name="Xia L."/>
            <person name="Li J."/>
            <person name="Zhao F."/>
            <person name="Cao W."/>
        </authorList>
    </citation>
    <scope>NUCLEOTIDE SEQUENCE</scope>
    <source>
        <strain evidence="2">Rmic-2018</strain>
        <tissue evidence="2">Larvae</tissue>
    </source>
</reference>
<reference evidence="2" key="1">
    <citation type="journal article" date="2020" name="Cell">
        <title>Large-Scale Comparative Analyses of Tick Genomes Elucidate Their Genetic Diversity and Vector Capacities.</title>
        <authorList>
            <consortium name="Tick Genome and Microbiome Consortium (TIGMIC)"/>
            <person name="Jia N."/>
            <person name="Wang J."/>
            <person name="Shi W."/>
            <person name="Du L."/>
            <person name="Sun Y."/>
            <person name="Zhan W."/>
            <person name="Jiang J.F."/>
            <person name="Wang Q."/>
            <person name="Zhang B."/>
            <person name="Ji P."/>
            <person name="Bell-Sakyi L."/>
            <person name="Cui X.M."/>
            <person name="Yuan T.T."/>
            <person name="Jiang B.G."/>
            <person name="Yang W.F."/>
            <person name="Lam T.T."/>
            <person name="Chang Q.C."/>
            <person name="Ding S.J."/>
            <person name="Wang X.J."/>
            <person name="Zhu J.G."/>
            <person name="Ruan X.D."/>
            <person name="Zhao L."/>
            <person name="Wei J.T."/>
            <person name="Ye R.Z."/>
            <person name="Que T.C."/>
            <person name="Du C.H."/>
            <person name="Zhou Y.H."/>
            <person name="Cheng J.X."/>
            <person name="Dai P.F."/>
            <person name="Guo W.B."/>
            <person name="Han X.H."/>
            <person name="Huang E.J."/>
            <person name="Li L.F."/>
            <person name="Wei W."/>
            <person name="Gao Y.C."/>
            <person name="Liu J.Z."/>
            <person name="Shao H.Z."/>
            <person name="Wang X."/>
            <person name="Wang C.C."/>
            <person name="Yang T.C."/>
            <person name="Huo Q.B."/>
            <person name="Li W."/>
            <person name="Chen H.Y."/>
            <person name="Chen S.E."/>
            <person name="Zhou L.G."/>
            <person name="Ni X.B."/>
            <person name="Tian J.H."/>
            <person name="Sheng Y."/>
            <person name="Liu T."/>
            <person name="Pan Y.S."/>
            <person name="Xia L.Y."/>
            <person name="Li J."/>
            <person name="Zhao F."/>
            <person name="Cao W.C."/>
        </authorList>
    </citation>
    <scope>NUCLEOTIDE SEQUENCE</scope>
    <source>
        <strain evidence="2">Rmic-2018</strain>
    </source>
</reference>
<proteinExistence type="predicted"/>
<keyword evidence="3" id="KW-1185">Reference proteome</keyword>
<feature type="region of interest" description="Disordered" evidence="1">
    <location>
        <begin position="150"/>
        <end position="193"/>
    </location>
</feature>
<feature type="compositionally biased region" description="Low complexity" evidence="1">
    <location>
        <begin position="164"/>
        <end position="175"/>
    </location>
</feature>
<feature type="region of interest" description="Disordered" evidence="1">
    <location>
        <begin position="108"/>
        <end position="136"/>
    </location>
</feature>
<dbReference type="Proteomes" id="UP000821866">
    <property type="component" value="Unassembled WGS sequence"/>
</dbReference>
<dbReference type="EMBL" id="JABSTU010000007">
    <property type="protein sequence ID" value="KAH8025280.1"/>
    <property type="molecule type" value="Genomic_DNA"/>
</dbReference>
<accession>A0A9J6DTR0</accession>
<evidence type="ECO:0000256" key="1">
    <source>
        <dbReference type="SAM" id="MobiDB-lite"/>
    </source>
</evidence>
<dbReference type="AlphaFoldDB" id="A0A9J6DTR0"/>
<name>A0A9J6DTR0_RHIMP</name>